<feature type="compositionally biased region" description="Acidic residues" evidence="1">
    <location>
        <begin position="308"/>
        <end position="317"/>
    </location>
</feature>
<feature type="region of interest" description="Disordered" evidence="1">
    <location>
        <begin position="291"/>
        <end position="343"/>
    </location>
</feature>
<gene>
    <name evidence="2" type="ORF">WMY93_031490</name>
</gene>
<evidence type="ECO:0008006" key="4">
    <source>
        <dbReference type="Google" id="ProtNLM"/>
    </source>
</evidence>
<sequence>MCVGPRAPLVYTKEQLLALRSAAVLPRDRHEIPADLLKKTRRGCRAGRKLREKKRRFRPVLPSVIMGNVRSLSNKTDELAALTRYQREYRDTSLMLFTETWLTTHIPDSAIAMDNFHLLRADRTAESGKKKGGGLAVFVNEKWCKPGHCVVKEQRCNKDIELLAVSVRPYYLPREFTHVIVIAVYVPPSANAETACETLLSCTSTLQTQHPQALFLISGDFNHSSPASVLPTFTQYVTCPTRDNKTLDLFFVNAKEAYSSSPLPPLGRADHNIVHLRPVYQPIVHRQPVVSREEEGFQVREQGRAEDCTEEAEEEDQAGQGCVSEENGTAAAEPEHQGGVSRSHTSLALSQRCVAEWILDYLTNRPQFVRARDCVSDLLTCSVGAPQGTVLAPFLFTLYTADFRHNTESCVLQKFSDDSAIIGLITDDDDAEYRGLTQDFVDWCQQNHLLLNAGKTKEMVVDFRRRHSIAPPPVNIQGRDIERVDSYKPEQALPSEKTQVFWSEGPLLRTFYDSVVASAILYGVVCWSSSITERERKKLDKVIKKSSSVLGCPLDSVREVGDRRVLARFTSMLDHESHPLQDALSALESSFSDRLIHPRCVKERFRRSFLPAAVRLYNEHC</sequence>
<proteinExistence type="predicted"/>
<dbReference type="Gene3D" id="3.60.10.10">
    <property type="entry name" value="Endonuclease/exonuclease/phosphatase"/>
    <property type="match status" value="1"/>
</dbReference>
<protein>
    <recommendedName>
        <fullName evidence="4">Reverse transcriptase domain-containing protein</fullName>
    </recommendedName>
</protein>
<evidence type="ECO:0000256" key="1">
    <source>
        <dbReference type="SAM" id="MobiDB-lite"/>
    </source>
</evidence>
<feature type="compositionally biased region" description="Basic and acidic residues" evidence="1">
    <location>
        <begin position="291"/>
        <end position="307"/>
    </location>
</feature>
<organism evidence="2 3">
    <name type="scientific">Mugilogobius chulae</name>
    <name type="common">yellowstripe goby</name>
    <dbReference type="NCBI Taxonomy" id="88201"/>
    <lineage>
        <taxon>Eukaryota</taxon>
        <taxon>Metazoa</taxon>
        <taxon>Chordata</taxon>
        <taxon>Craniata</taxon>
        <taxon>Vertebrata</taxon>
        <taxon>Euteleostomi</taxon>
        <taxon>Actinopterygii</taxon>
        <taxon>Neopterygii</taxon>
        <taxon>Teleostei</taxon>
        <taxon>Neoteleostei</taxon>
        <taxon>Acanthomorphata</taxon>
        <taxon>Gobiaria</taxon>
        <taxon>Gobiiformes</taxon>
        <taxon>Gobioidei</taxon>
        <taxon>Gobiidae</taxon>
        <taxon>Gobionellinae</taxon>
        <taxon>Mugilogobius</taxon>
    </lineage>
</organism>
<dbReference type="SUPFAM" id="SSF56219">
    <property type="entry name" value="DNase I-like"/>
    <property type="match status" value="1"/>
</dbReference>
<dbReference type="AlphaFoldDB" id="A0AAW0ME24"/>
<dbReference type="PANTHER" id="PTHR47510:SF3">
    <property type="entry name" value="ENDO_EXONUCLEASE_PHOSPHATASE DOMAIN-CONTAINING PROTEIN"/>
    <property type="match status" value="1"/>
</dbReference>
<dbReference type="EMBL" id="JBBPFD010000669">
    <property type="protein sequence ID" value="KAK7877850.1"/>
    <property type="molecule type" value="Genomic_DNA"/>
</dbReference>
<dbReference type="InterPro" id="IPR036691">
    <property type="entry name" value="Endo/exonu/phosph_ase_sf"/>
</dbReference>
<accession>A0AAW0ME24</accession>
<reference evidence="3" key="1">
    <citation type="submission" date="2024-04" db="EMBL/GenBank/DDBJ databases">
        <title>Salinicola lusitanus LLJ914,a marine bacterium isolated from the Okinawa Trough.</title>
        <authorList>
            <person name="Li J."/>
        </authorList>
    </citation>
    <scope>NUCLEOTIDE SEQUENCE [LARGE SCALE GENOMIC DNA]</scope>
</reference>
<evidence type="ECO:0000313" key="3">
    <source>
        <dbReference type="Proteomes" id="UP001460270"/>
    </source>
</evidence>
<keyword evidence="3" id="KW-1185">Reference proteome</keyword>
<name>A0AAW0ME24_9GOBI</name>
<evidence type="ECO:0000313" key="2">
    <source>
        <dbReference type="EMBL" id="KAK7877850.1"/>
    </source>
</evidence>
<dbReference type="Proteomes" id="UP001460270">
    <property type="component" value="Unassembled WGS sequence"/>
</dbReference>
<dbReference type="PANTHER" id="PTHR47510">
    <property type="entry name" value="REVERSE TRANSCRIPTASE DOMAIN-CONTAINING PROTEIN"/>
    <property type="match status" value="1"/>
</dbReference>
<comment type="caution">
    <text evidence="2">The sequence shown here is derived from an EMBL/GenBank/DDBJ whole genome shotgun (WGS) entry which is preliminary data.</text>
</comment>